<accession>A0ACD5YXW0</accession>
<proteinExistence type="predicted"/>
<sequence>MPCLLVSCSKQRRGHIDRVVNRTAMESNPRKRRKLCAADETSGALALPDAVVLDILERLPIGDILRFRRVCRAWRAMIASEPGFARAHLRRWRSETVVVSPCSPGSGPFLKLYRYREPAGGSERAAGPASRVQLRSPKSYDRSIVHRDGVLVVCSAAEMLAWNPATGESVQLPRGQPSCCGAGIDRLGLCYDAAARALKVVRYYYRVHDVEAGAYSLGVEVLALGQGQGPPSWLPAARDPPCPIYGTPPASVGSAVYWAIDDRFFVDGGGSRSAQPGVSTLLSFDVTTGEYSIVDGPPCRWRCQDVALGNVGGALCVVAALKSLLGMVWLRTAEGAWTRVLRVRTRYILARLVPVGICGRTGELLLLAGRAMHHCCAGTGKARAVVDVRGQLEHSSRRRGPSAKTLVFMYTPSLIKIGPGSS</sequence>
<organism evidence="1 2">
    <name type="scientific">Avena sativa</name>
    <name type="common">Oat</name>
    <dbReference type="NCBI Taxonomy" id="4498"/>
    <lineage>
        <taxon>Eukaryota</taxon>
        <taxon>Viridiplantae</taxon>
        <taxon>Streptophyta</taxon>
        <taxon>Embryophyta</taxon>
        <taxon>Tracheophyta</taxon>
        <taxon>Spermatophyta</taxon>
        <taxon>Magnoliopsida</taxon>
        <taxon>Liliopsida</taxon>
        <taxon>Poales</taxon>
        <taxon>Poaceae</taxon>
        <taxon>BOP clade</taxon>
        <taxon>Pooideae</taxon>
        <taxon>Poodae</taxon>
        <taxon>Poeae</taxon>
        <taxon>Poeae Chloroplast Group 1 (Aveneae type)</taxon>
        <taxon>Aveninae</taxon>
        <taxon>Avena</taxon>
    </lineage>
</organism>
<dbReference type="Proteomes" id="UP001732700">
    <property type="component" value="Chromosome 6A"/>
</dbReference>
<reference evidence="1" key="2">
    <citation type="submission" date="2025-09" db="UniProtKB">
        <authorList>
            <consortium name="EnsemblPlants"/>
        </authorList>
    </citation>
    <scope>IDENTIFICATION</scope>
</reference>
<reference evidence="1" key="1">
    <citation type="submission" date="2021-05" db="EMBL/GenBank/DDBJ databases">
        <authorList>
            <person name="Scholz U."/>
            <person name="Mascher M."/>
            <person name="Fiebig A."/>
        </authorList>
    </citation>
    <scope>NUCLEOTIDE SEQUENCE [LARGE SCALE GENOMIC DNA]</scope>
</reference>
<dbReference type="EnsemblPlants" id="AVESA.00010b.r2.6AG1045690.1">
    <property type="protein sequence ID" value="AVESA.00010b.r2.6AG1045690.1.CDS.1"/>
    <property type="gene ID" value="AVESA.00010b.r2.6AG1045690"/>
</dbReference>
<evidence type="ECO:0000313" key="1">
    <source>
        <dbReference type="EnsemblPlants" id="AVESA.00010b.r2.6AG1045690.1.CDS.1"/>
    </source>
</evidence>
<keyword evidence="2" id="KW-1185">Reference proteome</keyword>
<name>A0ACD5YXW0_AVESA</name>
<evidence type="ECO:0000313" key="2">
    <source>
        <dbReference type="Proteomes" id="UP001732700"/>
    </source>
</evidence>
<protein>
    <submittedName>
        <fullName evidence="1">Uncharacterized protein</fullName>
    </submittedName>
</protein>